<reference evidence="2" key="1">
    <citation type="submission" date="2006-09" db="EMBL/GenBank/DDBJ databases">
        <title>Complete sequence of Rhodopseudomonas palustris BisA53.</title>
        <authorList>
            <consortium name="US DOE Joint Genome Institute"/>
            <person name="Copeland A."/>
            <person name="Lucas S."/>
            <person name="Lapidus A."/>
            <person name="Barry K."/>
            <person name="Detter J.C."/>
            <person name="Glavina del Rio T."/>
            <person name="Hammon N."/>
            <person name="Israni S."/>
            <person name="Dalin E."/>
            <person name="Tice H."/>
            <person name="Pitluck S."/>
            <person name="Chain P."/>
            <person name="Malfatti S."/>
            <person name="Shin M."/>
            <person name="Vergez L."/>
            <person name="Schmutz J."/>
            <person name="Larimer F."/>
            <person name="Land M."/>
            <person name="Hauser L."/>
            <person name="Pelletier D.A."/>
            <person name="Kyrpides N."/>
            <person name="Kim E."/>
            <person name="Harwood C.S."/>
            <person name="Oda Y."/>
            <person name="Richardson P."/>
        </authorList>
    </citation>
    <scope>NUCLEOTIDE SEQUENCE [LARGE SCALE GENOMIC DNA]</scope>
    <source>
        <strain evidence="2">BisA53</strain>
    </source>
</reference>
<dbReference type="HOGENOM" id="CLU_1395372_0_0_5"/>
<evidence type="ECO:0000256" key="1">
    <source>
        <dbReference type="SAM" id="Phobius"/>
    </source>
</evidence>
<name>Q07RD6_RHOP5</name>
<dbReference type="STRING" id="316055.RPE_1548"/>
<keyword evidence="1" id="KW-0472">Membrane</keyword>
<organism evidence="2">
    <name type="scientific">Rhodopseudomonas palustris (strain BisA53)</name>
    <dbReference type="NCBI Taxonomy" id="316055"/>
    <lineage>
        <taxon>Bacteria</taxon>
        <taxon>Pseudomonadati</taxon>
        <taxon>Pseudomonadota</taxon>
        <taxon>Alphaproteobacteria</taxon>
        <taxon>Hyphomicrobiales</taxon>
        <taxon>Nitrobacteraceae</taxon>
        <taxon>Rhodopseudomonas</taxon>
    </lineage>
</organism>
<protein>
    <submittedName>
        <fullName evidence="2">Uncharacterized protein</fullName>
    </submittedName>
</protein>
<feature type="transmembrane region" description="Helical" evidence="1">
    <location>
        <begin position="12"/>
        <end position="36"/>
    </location>
</feature>
<dbReference type="KEGG" id="rpe:RPE_1548"/>
<proteinExistence type="predicted"/>
<dbReference type="AlphaFoldDB" id="Q07RD6"/>
<keyword evidence="1" id="KW-0812">Transmembrane</keyword>
<keyword evidence="1" id="KW-1133">Transmembrane helix</keyword>
<evidence type="ECO:0000313" key="2">
    <source>
        <dbReference type="EMBL" id="ABJ05498.1"/>
    </source>
</evidence>
<dbReference type="EMBL" id="CP000463">
    <property type="protein sequence ID" value="ABJ05498.1"/>
    <property type="molecule type" value="Genomic_DNA"/>
</dbReference>
<gene>
    <name evidence="2" type="ordered locus">RPE_1548</name>
</gene>
<sequence length="195" mass="21372">MPDWEKILAQLAVVGSAPIPFVVALLIVGGLIWWAIDWRYSAVLTHRDAEISEFKAKLSGATPEQARDKIELLERTIRNMVGTNWQPLTRPQIANLAAKLKEIAKSRVQVMYENHLGKDLAQSIFDAFREAGWDQAMLSTGGGLGEGIVVGWSSRAEAVKSALESVAKLPVWAKDTEKEIPDLIIVGVGLNVMGQ</sequence>
<dbReference type="eggNOG" id="ENOG5032PTQ">
    <property type="taxonomic scope" value="Bacteria"/>
</dbReference>
<accession>Q07RD6</accession>
<dbReference type="OrthoDB" id="8447060at2"/>